<dbReference type="Gene3D" id="1.10.238.10">
    <property type="entry name" value="EF-hand"/>
    <property type="match status" value="1"/>
</dbReference>
<comment type="caution">
    <text evidence="3">The sequence shown here is derived from an EMBL/GenBank/DDBJ whole genome shotgun (WGS) entry which is preliminary data.</text>
</comment>
<organism evidence="3 4">
    <name type="scientific">Halteria grandinella</name>
    <dbReference type="NCBI Taxonomy" id="5974"/>
    <lineage>
        <taxon>Eukaryota</taxon>
        <taxon>Sar</taxon>
        <taxon>Alveolata</taxon>
        <taxon>Ciliophora</taxon>
        <taxon>Intramacronucleata</taxon>
        <taxon>Spirotrichea</taxon>
        <taxon>Stichotrichia</taxon>
        <taxon>Sporadotrichida</taxon>
        <taxon>Halteriidae</taxon>
        <taxon>Halteria</taxon>
    </lineage>
</organism>
<protein>
    <recommendedName>
        <fullName evidence="2">EF-hand domain-containing protein</fullName>
    </recommendedName>
</protein>
<evidence type="ECO:0000313" key="4">
    <source>
        <dbReference type="Proteomes" id="UP000785679"/>
    </source>
</evidence>
<evidence type="ECO:0000313" key="3">
    <source>
        <dbReference type="EMBL" id="TNV76782.1"/>
    </source>
</evidence>
<dbReference type="CDD" id="cd00051">
    <property type="entry name" value="EFh"/>
    <property type="match status" value="1"/>
</dbReference>
<feature type="domain" description="EF-hand" evidence="2">
    <location>
        <begin position="51"/>
        <end position="81"/>
    </location>
</feature>
<dbReference type="InterPro" id="IPR011992">
    <property type="entry name" value="EF-hand-dom_pair"/>
</dbReference>
<name>A0A8J8NKK0_HALGN</name>
<reference evidence="3" key="1">
    <citation type="submission" date="2019-06" db="EMBL/GenBank/DDBJ databases">
        <authorList>
            <person name="Zheng W."/>
        </authorList>
    </citation>
    <scope>NUCLEOTIDE SEQUENCE</scope>
    <source>
        <strain evidence="3">QDHG01</strain>
    </source>
</reference>
<dbReference type="Proteomes" id="UP000785679">
    <property type="component" value="Unassembled WGS sequence"/>
</dbReference>
<dbReference type="Pfam" id="PF13499">
    <property type="entry name" value="EF-hand_7"/>
    <property type="match status" value="1"/>
</dbReference>
<gene>
    <name evidence="3" type="ORF">FGO68_gene16866</name>
</gene>
<feature type="domain" description="EF-hand" evidence="2">
    <location>
        <begin position="9"/>
        <end position="44"/>
    </location>
</feature>
<keyword evidence="1" id="KW-0106">Calcium</keyword>
<dbReference type="InterPro" id="IPR018247">
    <property type="entry name" value="EF_Hand_1_Ca_BS"/>
</dbReference>
<dbReference type="OrthoDB" id="120976at2759"/>
<dbReference type="EMBL" id="RRYP01012972">
    <property type="protein sequence ID" value="TNV76782.1"/>
    <property type="molecule type" value="Genomic_DNA"/>
</dbReference>
<dbReference type="PROSITE" id="PS50222">
    <property type="entry name" value="EF_HAND_2"/>
    <property type="match status" value="2"/>
</dbReference>
<dbReference type="PROSITE" id="PS00018">
    <property type="entry name" value="EF_HAND_1"/>
    <property type="match status" value="1"/>
</dbReference>
<accession>A0A8J8NKK0</accession>
<evidence type="ECO:0000259" key="2">
    <source>
        <dbReference type="PROSITE" id="PS50222"/>
    </source>
</evidence>
<dbReference type="SMART" id="SM00054">
    <property type="entry name" value="EFh"/>
    <property type="match status" value="2"/>
</dbReference>
<dbReference type="AlphaFoldDB" id="A0A8J8NKK0"/>
<dbReference type="GO" id="GO:0005509">
    <property type="term" value="F:calcium ion binding"/>
    <property type="evidence" value="ECO:0007669"/>
    <property type="project" value="InterPro"/>
</dbReference>
<proteinExistence type="predicted"/>
<keyword evidence="4" id="KW-1185">Reference proteome</keyword>
<sequence length="81" mass="9625">MENAEEKREVSEMEQWIFDNYDLNNNGKLSNEEAKELLKDIEDYDFTSEKIPVEEIDAWFAKWDTNKDGQLSVNEFFRAIA</sequence>
<dbReference type="SUPFAM" id="SSF47473">
    <property type="entry name" value="EF-hand"/>
    <property type="match status" value="1"/>
</dbReference>
<dbReference type="InterPro" id="IPR002048">
    <property type="entry name" value="EF_hand_dom"/>
</dbReference>
<evidence type="ECO:0000256" key="1">
    <source>
        <dbReference type="ARBA" id="ARBA00022837"/>
    </source>
</evidence>